<keyword evidence="3" id="KW-1185">Reference proteome</keyword>
<dbReference type="GO" id="GO:0016747">
    <property type="term" value="F:acyltransferase activity, transferring groups other than amino-acyl groups"/>
    <property type="evidence" value="ECO:0007669"/>
    <property type="project" value="InterPro"/>
</dbReference>
<protein>
    <recommendedName>
        <fullName evidence="1">N-acetyltransferase domain-containing protein</fullName>
    </recommendedName>
</protein>
<dbReference type="AlphaFoldDB" id="U4TRJ6"/>
<evidence type="ECO:0000313" key="3">
    <source>
        <dbReference type="Proteomes" id="UP000030647"/>
    </source>
</evidence>
<dbReference type="EMBL" id="KI271583">
    <property type="protein sequence ID" value="ERL66080.1"/>
    <property type="molecule type" value="Genomic_DNA"/>
</dbReference>
<accession>U4TRJ6</accession>
<evidence type="ECO:0000313" key="2">
    <source>
        <dbReference type="EMBL" id="ERL66080.1"/>
    </source>
</evidence>
<gene>
    <name evidence="2" type="ORF">L248_1172</name>
</gene>
<evidence type="ECO:0000259" key="1">
    <source>
        <dbReference type="PROSITE" id="PS51186"/>
    </source>
</evidence>
<dbReference type="Pfam" id="PF00583">
    <property type="entry name" value="Acetyltransf_1"/>
    <property type="match status" value="1"/>
</dbReference>
<dbReference type="eggNOG" id="COG0454">
    <property type="taxonomic scope" value="Bacteria"/>
</dbReference>
<organism evidence="2 3">
    <name type="scientific">Schleiferilactobacillus shenzhenensis LY-73</name>
    <dbReference type="NCBI Taxonomy" id="1231336"/>
    <lineage>
        <taxon>Bacteria</taxon>
        <taxon>Bacillati</taxon>
        <taxon>Bacillota</taxon>
        <taxon>Bacilli</taxon>
        <taxon>Lactobacillales</taxon>
        <taxon>Lactobacillaceae</taxon>
        <taxon>Schleiferilactobacillus</taxon>
    </lineage>
</organism>
<dbReference type="OrthoDB" id="9789053at2"/>
<dbReference type="PROSITE" id="PS51186">
    <property type="entry name" value="GNAT"/>
    <property type="match status" value="1"/>
</dbReference>
<dbReference type="STRING" id="1231336.L248_1172"/>
<name>U4TRJ6_9LACO</name>
<dbReference type="SUPFAM" id="SSF55729">
    <property type="entry name" value="Acyl-CoA N-acyltransferases (Nat)"/>
    <property type="match status" value="1"/>
</dbReference>
<dbReference type="HOGENOM" id="CLU_117112_0_0_9"/>
<dbReference type="Gene3D" id="3.40.630.30">
    <property type="match status" value="1"/>
</dbReference>
<dbReference type="Proteomes" id="UP000030647">
    <property type="component" value="Unassembled WGS sequence"/>
</dbReference>
<dbReference type="InterPro" id="IPR000182">
    <property type="entry name" value="GNAT_dom"/>
</dbReference>
<proteinExistence type="predicted"/>
<reference evidence="3" key="1">
    <citation type="journal article" date="2013" name="Genome Announc.">
        <title>Whole-Genome Sequencing of Lactobacillus shenzhenensis Strain LY-73T.</title>
        <authorList>
            <person name="Lin Z."/>
            <person name="Liu Z."/>
            <person name="Yang R."/>
            <person name="Zou Y."/>
            <person name="Wan D."/>
            <person name="Chen J."/>
            <person name="Guo M."/>
            <person name="Zhao J."/>
            <person name="Fang C."/>
            <person name="Yang R."/>
            <person name="Liu F."/>
        </authorList>
    </citation>
    <scope>NUCLEOTIDE SEQUENCE [LARGE SCALE GENOMIC DNA]</scope>
    <source>
        <strain evidence="3">LY-73</strain>
    </source>
</reference>
<feature type="domain" description="N-acetyltransferase" evidence="1">
    <location>
        <begin position="1"/>
        <end position="152"/>
    </location>
</feature>
<sequence length="154" mass="17256">MHVVSLRDDPRLLAQMIRFFQAQWGSPNNDPLYANCLTHSVAPIGPLPQWYLALTASGQVAGGCGLIPNDFISRMDLMPWLCALAVRPPYRHQGVSRMLVARVVADAAAAGFERLYLGTDLTDFYERQGFSYLGEGYQPWGGRLRIYQRPLQQA</sequence>
<dbReference type="CDD" id="cd04301">
    <property type="entry name" value="NAT_SF"/>
    <property type="match status" value="1"/>
</dbReference>
<dbReference type="InterPro" id="IPR016181">
    <property type="entry name" value="Acyl_CoA_acyltransferase"/>
</dbReference>